<evidence type="ECO:0000256" key="3">
    <source>
        <dbReference type="ARBA" id="ARBA00022692"/>
    </source>
</evidence>
<dbReference type="InterPro" id="IPR020846">
    <property type="entry name" value="MFS_dom"/>
</dbReference>
<dbReference type="Pfam" id="PF11700">
    <property type="entry name" value="ATG22"/>
    <property type="match status" value="1"/>
</dbReference>
<dbReference type="PANTHER" id="PTHR23519">
    <property type="entry name" value="AUTOPHAGY-RELATED PROTEIN 22"/>
    <property type="match status" value="1"/>
</dbReference>
<sequence>MTRAQLSWALYDWGNSAFATTVLAGFFPIFFNQYWAAGVPPQTQTLYQGLTATTASLVVMLLSPWLGAIADRHGAKKRFLAVLTLMGVVSTAALYLVGKGQWGWAIALSIAARIGFFGGISLYDALLVSVAHPREMDRVSALGYGLGYLGGGLLFAINVAMALKPQWFGLADAALATRVAFVSVAIWWLVFALPLFRYVPETPPRGGASGWLELFATLRALRGLRPVWMFLLAYWLYIDGVDTIIVMAVDFGMKLGFASDHLIGALLLVQFIGFPAALVFGRLGERWGTRRAIFVALAVYTAVTIGAYHLQTLTQFYLMAAAIGCVQGGVQSLSRSYYARLIPSERAGEFFGFYNMIGKFAAVLGPTVVGITAQLSGSARDAILSLLVFFIAGAVLLARVRDPLRGV</sequence>
<reference evidence="8 9" key="1">
    <citation type="submission" date="2016-10" db="EMBL/GenBank/DDBJ databases">
        <authorList>
            <person name="de Groot N.N."/>
        </authorList>
    </citation>
    <scope>NUCLEOTIDE SEQUENCE [LARGE SCALE GENOMIC DNA]</scope>
    <source>
        <strain evidence="8 9">DSM 23609</strain>
    </source>
</reference>
<dbReference type="Gene3D" id="1.20.1250.20">
    <property type="entry name" value="MFS general substrate transporter like domains"/>
    <property type="match status" value="1"/>
</dbReference>
<dbReference type="InterPro" id="IPR050495">
    <property type="entry name" value="ATG22/LtaA_families"/>
</dbReference>
<dbReference type="SUPFAM" id="SSF103473">
    <property type="entry name" value="MFS general substrate transporter"/>
    <property type="match status" value="1"/>
</dbReference>
<feature type="transmembrane region" description="Helical" evidence="6">
    <location>
        <begin position="316"/>
        <end position="338"/>
    </location>
</feature>
<keyword evidence="9" id="KW-1185">Reference proteome</keyword>
<dbReference type="InterPro" id="IPR036259">
    <property type="entry name" value="MFS_trans_sf"/>
</dbReference>
<feature type="transmembrane region" description="Helical" evidence="6">
    <location>
        <begin position="12"/>
        <end position="34"/>
    </location>
</feature>
<dbReference type="Proteomes" id="UP000199771">
    <property type="component" value="Unassembled WGS sequence"/>
</dbReference>
<keyword evidence="4 6" id="KW-1133">Transmembrane helix</keyword>
<gene>
    <name evidence="8" type="ORF">SAMN04488120_104152</name>
</gene>
<feature type="transmembrane region" description="Helical" evidence="6">
    <location>
        <begin position="227"/>
        <end position="249"/>
    </location>
</feature>
<feature type="transmembrane region" description="Helical" evidence="6">
    <location>
        <begin position="382"/>
        <end position="400"/>
    </location>
</feature>
<dbReference type="GO" id="GO:0012505">
    <property type="term" value="C:endomembrane system"/>
    <property type="evidence" value="ECO:0007669"/>
    <property type="project" value="UniProtKB-SubCell"/>
</dbReference>
<feature type="transmembrane region" description="Helical" evidence="6">
    <location>
        <begin position="104"/>
        <end position="129"/>
    </location>
</feature>
<feature type="transmembrane region" description="Helical" evidence="6">
    <location>
        <begin position="292"/>
        <end position="310"/>
    </location>
</feature>
<feature type="transmembrane region" description="Helical" evidence="6">
    <location>
        <begin position="141"/>
        <end position="163"/>
    </location>
</feature>
<dbReference type="AlphaFoldDB" id="A0A1I2IRM7"/>
<feature type="transmembrane region" description="Helical" evidence="6">
    <location>
        <begin position="350"/>
        <end position="376"/>
    </location>
</feature>
<dbReference type="GO" id="GO:0022857">
    <property type="term" value="F:transmembrane transporter activity"/>
    <property type="evidence" value="ECO:0007669"/>
    <property type="project" value="InterPro"/>
</dbReference>
<dbReference type="STRING" id="1076937.SAMN04488120_104152"/>
<feature type="transmembrane region" description="Helical" evidence="6">
    <location>
        <begin position="175"/>
        <end position="196"/>
    </location>
</feature>
<evidence type="ECO:0000259" key="7">
    <source>
        <dbReference type="PROSITE" id="PS50850"/>
    </source>
</evidence>
<keyword evidence="3 6" id="KW-0812">Transmembrane</keyword>
<protein>
    <submittedName>
        <fullName evidence="8">MFS transporter, UMF1 family</fullName>
    </submittedName>
</protein>
<dbReference type="InterPro" id="IPR024671">
    <property type="entry name" value="Atg22-like"/>
</dbReference>
<name>A0A1I2IRM7_9GAMM</name>
<evidence type="ECO:0000313" key="9">
    <source>
        <dbReference type="Proteomes" id="UP000199771"/>
    </source>
</evidence>
<evidence type="ECO:0000256" key="1">
    <source>
        <dbReference type="ARBA" id="ARBA00004127"/>
    </source>
</evidence>
<feature type="transmembrane region" description="Helical" evidence="6">
    <location>
        <begin position="261"/>
        <end position="280"/>
    </location>
</feature>
<evidence type="ECO:0000256" key="2">
    <source>
        <dbReference type="ARBA" id="ARBA00022448"/>
    </source>
</evidence>
<organism evidence="8 9">
    <name type="scientific">Fontimonas thermophila</name>
    <dbReference type="NCBI Taxonomy" id="1076937"/>
    <lineage>
        <taxon>Bacteria</taxon>
        <taxon>Pseudomonadati</taxon>
        <taxon>Pseudomonadota</taxon>
        <taxon>Gammaproteobacteria</taxon>
        <taxon>Nevskiales</taxon>
        <taxon>Nevskiaceae</taxon>
        <taxon>Fontimonas</taxon>
    </lineage>
</organism>
<feature type="transmembrane region" description="Helical" evidence="6">
    <location>
        <begin position="79"/>
        <end position="98"/>
    </location>
</feature>
<feature type="transmembrane region" description="Helical" evidence="6">
    <location>
        <begin position="46"/>
        <end position="67"/>
    </location>
</feature>
<keyword evidence="2" id="KW-0813">Transport</keyword>
<evidence type="ECO:0000256" key="6">
    <source>
        <dbReference type="SAM" id="Phobius"/>
    </source>
</evidence>
<evidence type="ECO:0000256" key="4">
    <source>
        <dbReference type="ARBA" id="ARBA00022989"/>
    </source>
</evidence>
<proteinExistence type="predicted"/>
<keyword evidence="5 6" id="KW-0472">Membrane</keyword>
<dbReference type="PANTHER" id="PTHR23519:SF1">
    <property type="entry name" value="AUTOPHAGY-RELATED PROTEIN 22"/>
    <property type="match status" value="1"/>
</dbReference>
<accession>A0A1I2IRM7</accession>
<feature type="domain" description="Major facilitator superfamily (MFS) profile" evidence="7">
    <location>
        <begin position="1"/>
        <end position="405"/>
    </location>
</feature>
<dbReference type="RefSeq" id="WP_091532746.1">
    <property type="nucleotide sequence ID" value="NZ_FOOC01000004.1"/>
</dbReference>
<evidence type="ECO:0000256" key="5">
    <source>
        <dbReference type="ARBA" id="ARBA00023136"/>
    </source>
</evidence>
<dbReference type="PROSITE" id="PS50850">
    <property type="entry name" value="MFS"/>
    <property type="match status" value="1"/>
</dbReference>
<comment type="subcellular location">
    <subcellularLocation>
        <location evidence="1">Endomembrane system</location>
        <topology evidence="1">Multi-pass membrane protein</topology>
    </subcellularLocation>
</comment>
<dbReference type="EMBL" id="FOOC01000004">
    <property type="protein sequence ID" value="SFF44370.1"/>
    <property type="molecule type" value="Genomic_DNA"/>
</dbReference>
<evidence type="ECO:0000313" key="8">
    <source>
        <dbReference type="EMBL" id="SFF44370.1"/>
    </source>
</evidence>
<dbReference type="OrthoDB" id="9768783at2"/>